<dbReference type="EMBL" id="CAJRAU010000012">
    <property type="protein sequence ID" value="CAG5074618.1"/>
    <property type="molecule type" value="Genomic_DNA"/>
</dbReference>
<dbReference type="Proteomes" id="UP000679725">
    <property type="component" value="Unassembled WGS sequence"/>
</dbReference>
<evidence type="ECO:0000313" key="2">
    <source>
        <dbReference type="Proteomes" id="UP000679725"/>
    </source>
</evidence>
<keyword evidence="2" id="KW-1185">Reference proteome</keyword>
<comment type="caution">
    <text evidence="1">The sequence shown here is derived from an EMBL/GenBank/DDBJ whole genome shotgun (WGS) entry which is preliminary data.</text>
</comment>
<organism evidence="1 2">
    <name type="scientific">Dyadobacter linearis</name>
    <dbReference type="NCBI Taxonomy" id="2823330"/>
    <lineage>
        <taxon>Bacteria</taxon>
        <taxon>Pseudomonadati</taxon>
        <taxon>Bacteroidota</taxon>
        <taxon>Cytophagia</taxon>
        <taxon>Cytophagales</taxon>
        <taxon>Spirosomataceae</taxon>
        <taxon>Dyadobacter</taxon>
    </lineage>
</organism>
<gene>
    <name evidence="1" type="ORF">DYBT9623_05305</name>
</gene>
<proteinExistence type="predicted"/>
<protein>
    <submittedName>
        <fullName evidence="1">Uncharacterized protein</fullName>
    </submittedName>
</protein>
<sequence length="67" mass="7537">MLIISDVSDSDNVVGAKTICLSKRDSDRIRAAVSRQKQLSYQNIEDLVDIIYQLDIKNIWPGSGEQL</sequence>
<accession>A0ABN7RKM8</accession>
<reference evidence="1 2" key="1">
    <citation type="submission" date="2021-04" db="EMBL/GenBank/DDBJ databases">
        <authorList>
            <person name="Rodrigo-Torres L."/>
            <person name="Arahal R. D."/>
            <person name="Lucena T."/>
        </authorList>
    </citation>
    <scope>NUCLEOTIDE SEQUENCE [LARGE SCALE GENOMIC DNA]</scope>
    <source>
        <strain evidence="1 2">CECT 9623</strain>
    </source>
</reference>
<evidence type="ECO:0000313" key="1">
    <source>
        <dbReference type="EMBL" id="CAG5074618.1"/>
    </source>
</evidence>
<name>A0ABN7RKM8_9BACT</name>